<name>A0A8H7SB85_9FUNG</name>
<evidence type="ECO:0000259" key="1">
    <source>
        <dbReference type="Pfam" id="PF03061"/>
    </source>
</evidence>
<evidence type="ECO:0000313" key="2">
    <source>
        <dbReference type="EMBL" id="KAG2227099.1"/>
    </source>
</evidence>
<protein>
    <recommendedName>
        <fullName evidence="1">Thioesterase domain-containing protein</fullName>
    </recommendedName>
</protein>
<sequence length="198" mass="21644">MSTQHATELFEQKQAFQGATEEHYLAAKGEQDALAVVKAARESPDYFEIEAYGQLNVKGKAQSLTASTLRGKDKIIVPPVLFYNKDQTEVMAAVHLGKDLCGHPKIIHGGMIATLLDEILACVAMPALPNKIGFTANLNIDYRKPLAADQWVILRGKLDRAEGRKAYVKAWIESPDGETKYSEATSLYIGPKTPITGA</sequence>
<dbReference type="AlphaFoldDB" id="A0A8H7SB85"/>
<dbReference type="InterPro" id="IPR052061">
    <property type="entry name" value="PTE-AB_protein"/>
</dbReference>
<dbReference type="InterPro" id="IPR029069">
    <property type="entry name" value="HotDog_dom_sf"/>
</dbReference>
<reference evidence="2 3" key="1">
    <citation type="submission" date="2020-12" db="EMBL/GenBank/DDBJ databases">
        <title>Metabolic potential, ecology and presence of endohyphal bacteria is reflected in genomic diversity of Mucoromycotina.</title>
        <authorList>
            <person name="Muszewska A."/>
            <person name="Okrasinska A."/>
            <person name="Steczkiewicz K."/>
            <person name="Drgas O."/>
            <person name="Orlowska M."/>
            <person name="Perlinska-Lenart U."/>
            <person name="Aleksandrzak-Piekarczyk T."/>
            <person name="Szatraj K."/>
            <person name="Zielenkiewicz U."/>
            <person name="Pilsyk S."/>
            <person name="Malc E."/>
            <person name="Mieczkowski P."/>
            <person name="Kruszewska J.S."/>
            <person name="Biernat P."/>
            <person name="Pawlowska J."/>
        </authorList>
    </citation>
    <scope>NUCLEOTIDE SEQUENCE [LARGE SCALE GENOMIC DNA]</scope>
    <source>
        <strain evidence="2 3">CBS 142.35</strain>
    </source>
</reference>
<dbReference type="PANTHER" id="PTHR47260">
    <property type="entry name" value="UPF0644 PROTEIN PB2B4.06"/>
    <property type="match status" value="1"/>
</dbReference>
<dbReference type="CDD" id="cd03443">
    <property type="entry name" value="PaaI_thioesterase"/>
    <property type="match status" value="1"/>
</dbReference>
<dbReference type="PANTHER" id="PTHR47260:SF1">
    <property type="entry name" value="UPF0644 PROTEIN PB2B4.06"/>
    <property type="match status" value="1"/>
</dbReference>
<gene>
    <name evidence="2" type="ORF">INT45_003829</name>
</gene>
<comment type="caution">
    <text evidence="2">The sequence shown here is derived from an EMBL/GenBank/DDBJ whole genome shotgun (WGS) entry which is preliminary data.</text>
</comment>
<feature type="domain" description="Thioesterase" evidence="1">
    <location>
        <begin position="106"/>
        <end position="178"/>
    </location>
</feature>
<dbReference type="OrthoDB" id="506431at2759"/>
<dbReference type="Proteomes" id="UP000646827">
    <property type="component" value="Unassembled WGS sequence"/>
</dbReference>
<proteinExistence type="predicted"/>
<evidence type="ECO:0000313" key="3">
    <source>
        <dbReference type="Proteomes" id="UP000646827"/>
    </source>
</evidence>
<dbReference type="InterPro" id="IPR006683">
    <property type="entry name" value="Thioestr_dom"/>
</dbReference>
<accession>A0A8H7SB85</accession>
<dbReference type="Pfam" id="PF03061">
    <property type="entry name" value="4HBT"/>
    <property type="match status" value="1"/>
</dbReference>
<dbReference type="Gene3D" id="3.10.129.10">
    <property type="entry name" value="Hotdog Thioesterase"/>
    <property type="match status" value="1"/>
</dbReference>
<dbReference type="SUPFAM" id="SSF54637">
    <property type="entry name" value="Thioesterase/thiol ester dehydrase-isomerase"/>
    <property type="match status" value="1"/>
</dbReference>
<dbReference type="EMBL" id="JAEPRB010000010">
    <property type="protein sequence ID" value="KAG2227099.1"/>
    <property type="molecule type" value="Genomic_DNA"/>
</dbReference>
<keyword evidence="3" id="KW-1185">Reference proteome</keyword>
<organism evidence="2 3">
    <name type="scientific">Circinella minor</name>
    <dbReference type="NCBI Taxonomy" id="1195481"/>
    <lineage>
        <taxon>Eukaryota</taxon>
        <taxon>Fungi</taxon>
        <taxon>Fungi incertae sedis</taxon>
        <taxon>Mucoromycota</taxon>
        <taxon>Mucoromycotina</taxon>
        <taxon>Mucoromycetes</taxon>
        <taxon>Mucorales</taxon>
        <taxon>Lichtheimiaceae</taxon>
        <taxon>Circinella</taxon>
    </lineage>
</organism>